<evidence type="ECO:0000256" key="1">
    <source>
        <dbReference type="ARBA" id="ARBA00022679"/>
    </source>
</evidence>
<keyword evidence="2 4" id="KW-0548">Nucleotidyltransferase</keyword>
<sequence length="247" mass="27573">MRVVAVIPARYGSSRFEGKPLADIAGAPMIAWVYQAVRRSTLLADVVVATDDERIAKVCEARGLNYVMTSSAHETSTERLNEVAARFPADLYLCVNGDEPLIDHRRLEAIIPAELPAEEIYVANLTCKISKPAEVMDPTNIKVVWDANHRAVFFSRSPIPFPKSSLSFDYYKHIGVLIYNKAALNFFATTRKGAIEQAEDINELRFVENGVGLKMVVVEPSEALSVDTPKDLERVREIVRERKLQAP</sequence>
<dbReference type="PANTHER" id="PTHR42866">
    <property type="entry name" value="3-DEOXY-MANNO-OCTULOSONATE CYTIDYLYLTRANSFERASE"/>
    <property type="match status" value="1"/>
</dbReference>
<dbReference type="GO" id="GO:0008690">
    <property type="term" value="F:3-deoxy-manno-octulosonate cytidylyltransferase activity"/>
    <property type="evidence" value="ECO:0007669"/>
    <property type="project" value="UniProtKB-UniRule"/>
</dbReference>
<organism evidence="5 6">
    <name type="scientific">Falsiroseomonas algicola</name>
    <dbReference type="NCBI Taxonomy" id="2716930"/>
    <lineage>
        <taxon>Bacteria</taxon>
        <taxon>Pseudomonadati</taxon>
        <taxon>Pseudomonadota</taxon>
        <taxon>Alphaproteobacteria</taxon>
        <taxon>Acetobacterales</taxon>
        <taxon>Roseomonadaceae</taxon>
        <taxon>Falsiroseomonas</taxon>
    </lineage>
</organism>
<comment type="similarity">
    <text evidence="4">Belongs to the KdsB family.</text>
</comment>
<dbReference type="HAMAP" id="MF_00057">
    <property type="entry name" value="KdsB"/>
    <property type="match status" value="1"/>
</dbReference>
<keyword evidence="6" id="KW-1185">Reference proteome</keyword>
<dbReference type="InterPro" id="IPR029044">
    <property type="entry name" value="Nucleotide-diphossugar_trans"/>
</dbReference>
<evidence type="ECO:0000313" key="5">
    <source>
        <dbReference type="EMBL" id="NGM18502.1"/>
    </source>
</evidence>
<name>A0A6M1LEB0_9PROT</name>
<protein>
    <recommendedName>
        <fullName evidence="4">3-deoxy-manno-octulosonate cytidylyltransferase</fullName>
        <ecNumber evidence="4">2.7.7.38</ecNumber>
    </recommendedName>
    <alternativeName>
        <fullName evidence="4">CMP-2-keto-3-deoxyoctulosonic acid synthase</fullName>
        <shortName evidence="4">CKS</shortName>
        <shortName evidence="4">CMP-KDO synthase</shortName>
    </alternativeName>
</protein>
<comment type="caution">
    <text evidence="5">The sequence shown here is derived from an EMBL/GenBank/DDBJ whole genome shotgun (WGS) entry which is preliminary data.</text>
</comment>
<dbReference type="InterPro" id="IPR004528">
    <property type="entry name" value="KdsB"/>
</dbReference>
<dbReference type="NCBIfam" id="TIGR00466">
    <property type="entry name" value="kdsB"/>
    <property type="match status" value="1"/>
</dbReference>
<evidence type="ECO:0000256" key="2">
    <source>
        <dbReference type="ARBA" id="ARBA00022695"/>
    </source>
</evidence>
<evidence type="ECO:0000313" key="6">
    <source>
        <dbReference type="Proteomes" id="UP000475385"/>
    </source>
</evidence>
<reference evidence="5 6" key="1">
    <citation type="submission" date="2020-03" db="EMBL/GenBank/DDBJ databases">
        <title>Roseomonas stagni sp. nov., isolated from pond water in Japan.</title>
        <authorList>
            <person name="Furuhata K."/>
            <person name="Miyamoto H."/>
            <person name="Goto K."/>
        </authorList>
    </citation>
    <scope>NUCLEOTIDE SEQUENCE [LARGE SCALE GENOMIC DNA]</scope>
    <source>
        <strain evidence="5 6">PeD5</strain>
    </source>
</reference>
<comment type="subcellular location">
    <subcellularLocation>
        <location evidence="4">Cytoplasm</location>
    </subcellularLocation>
</comment>
<keyword evidence="4" id="KW-0963">Cytoplasm</keyword>
<accession>A0A6M1LEB0</accession>
<comment type="function">
    <text evidence="4">Activates KDO (a required 8-carbon sugar) for incorporation into bacterial lipopolysaccharide in Gram-negative bacteria.</text>
</comment>
<dbReference type="UniPathway" id="UPA00358">
    <property type="reaction ID" value="UER00476"/>
</dbReference>
<proteinExistence type="inferred from homology"/>
<dbReference type="Pfam" id="PF02348">
    <property type="entry name" value="CTP_transf_3"/>
    <property type="match status" value="1"/>
</dbReference>
<dbReference type="SUPFAM" id="SSF53448">
    <property type="entry name" value="Nucleotide-diphospho-sugar transferases"/>
    <property type="match status" value="1"/>
</dbReference>
<dbReference type="EMBL" id="JAAIKB010000001">
    <property type="protein sequence ID" value="NGM18502.1"/>
    <property type="molecule type" value="Genomic_DNA"/>
</dbReference>
<comment type="pathway">
    <text evidence="4">Nucleotide-sugar biosynthesis; CMP-3-deoxy-D-manno-octulosonate biosynthesis; CMP-3-deoxy-D-manno-octulosonate from 3-deoxy-D-manno-octulosonate and CTP: step 1/1.</text>
</comment>
<keyword evidence="3 4" id="KW-0448">Lipopolysaccharide biosynthesis</keyword>
<evidence type="ECO:0000256" key="3">
    <source>
        <dbReference type="ARBA" id="ARBA00022985"/>
    </source>
</evidence>
<dbReference type="EC" id="2.7.7.38" evidence="4"/>
<dbReference type="RefSeq" id="WP_164692394.1">
    <property type="nucleotide sequence ID" value="NZ_JAAIKB010000001.1"/>
</dbReference>
<gene>
    <name evidence="4 5" type="primary">kdsB</name>
    <name evidence="5" type="ORF">G3576_00655</name>
</gene>
<dbReference type="PANTHER" id="PTHR42866:SF2">
    <property type="entry name" value="3-DEOXY-MANNO-OCTULOSONATE CYTIDYLYLTRANSFERASE, MITOCHONDRIAL"/>
    <property type="match status" value="1"/>
</dbReference>
<dbReference type="AlphaFoldDB" id="A0A6M1LEB0"/>
<dbReference type="Gene3D" id="3.90.550.10">
    <property type="entry name" value="Spore Coat Polysaccharide Biosynthesis Protein SpsA, Chain A"/>
    <property type="match status" value="1"/>
</dbReference>
<dbReference type="GO" id="GO:0033468">
    <property type="term" value="P:CMP-keto-3-deoxy-D-manno-octulosonic acid biosynthetic process"/>
    <property type="evidence" value="ECO:0007669"/>
    <property type="project" value="UniProtKB-UniRule"/>
</dbReference>
<dbReference type="CDD" id="cd02517">
    <property type="entry name" value="CMP-KDO-Synthetase"/>
    <property type="match status" value="1"/>
</dbReference>
<comment type="catalytic activity">
    <reaction evidence="4">
        <text>3-deoxy-alpha-D-manno-oct-2-ulosonate + CTP = CMP-3-deoxy-beta-D-manno-octulosonate + diphosphate</text>
        <dbReference type="Rhea" id="RHEA:23448"/>
        <dbReference type="ChEBI" id="CHEBI:33019"/>
        <dbReference type="ChEBI" id="CHEBI:37563"/>
        <dbReference type="ChEBI" id="CHEBI:85986"/>
        <dbReference type="ChEBI" id="CHEBI:85987"/>
        <dbReference type="EC" id="2.7.7.38"/>
    </reaction>
</comment>
<dbReference type="GO" id="GO:0009103">
    <property type="term" value="P:lipopolysaccharide biosynthetic process"/>
    <property type="evidence" value="ECO:0007669"/>
    <property type="project" value="UniProtKB-UniRule"/>
</dbReference>
<evidence type="ECO:0000256" key="4">
    <source>
        <dbReference type="HAMAP-Rule" id="MF_00057"/>
    </source>
</evidence>
<dbReference type="GO" id="GO:0005829">
    <property type="term" value="C:cytosol"/>
    <property type="evidence" value="ECO:0007669"/>
    <property type="project" value="TreeGrafter"/>
</dbReference>
<keyword evidence="1 4" id="KW-0808">Transferase</keyword>
<dbReference type="Proteomes" id="UP000475385">
    <property type="component" value="Unassembled WGS sequence"/>
</dbReference>
<dbReference type="InterPro" id="IPR003329">
    <property type="entry name" value="Cytidylyl_trans"/>
</dbReference>
<dbReference type="NCBIfam" id="NF003952">
    <property type="entry name" value="PRK05450.1-5"/>
    <property type="match status" value="1"/>
</dbReference>